<dbReference type="EMBL" id="CAFAAI010000233">
    <property type="protein sequence ID" value="CAB4806148.1"/>
    <property type="molecule type" value="Genomic_DNA"/>
</dbReference>
<organism evidence="1">
    <name type="scientific">freshwater metagenome</name>
    <dbReference type="NCBI Taxonomy" id="449393"/>
    <lineage>
        <taxon>unclassified sequences</taxon>
        <taxon>metagenomes</taxon>
        <taxon>ecological metagenomes</taxon>
    </lineage>
</organism>
<sequence>MSTSSRRPSRRVVIVGAVVLLCLLIAVAMGLGREASTPTVAINHGTGKNDLVVSIGLTGGFAPPGAVFSAVPTLVVSGDGRLITPGAQTAQFPGPLLAPLFERTITEAAIQKVLNFADAARLLQKPPVYVAELNVADAPNTVVVLSANGQTYTHSAYALGFDTPAQTPARQTLADFVAAISDVGKYFGAAHLGDETRFVAEQYRVQARKISAEEIAAIDPDPTTVAWPAAAGVTLASAGQCVVVQAADVQTLFAAAKQTTVFTDNGVEYQLAVAAMLPGDTCGTEELSAPTT</sequence>
<dbReference type="AlphaFoldDB" id="A0A6J6YF39"/>
<name>A0A6J6YF39_9ZZZZ</name>
<protein>
    <submittedName>
        <fullName evidence="1">Unannotated protein</fullName>
    </submittedName>
</protein>
<gene>
    <name evidence="1" type="ORF">UFOPK2992_01293</name>
</gene>
<accession>A0A6J6YF39</accession>
<proteinExistence type="predicted"/>
<evidence type="ECO:0000313" key="1">
    <source>
        <dbReference type="EMBL" id="CAB4806148.1"/>
    </source>
</evidence>
<reference evidence="1" key="1">
    <citation type="submission" date="2020-05" db="EMBL/GenBank/DDBJ databases">
        <authorList>
            <person name="Chiriac C."/>
            <person name="Salcher M."/>
            <person name="Ghai R."/>
            <person name="Kavagutti S V."/>
        </authorList>
    </citation>
    <scope>NUCLEOTIDE SEQUENCE</scope>
</reference>